<evidence type="ECO:0000256" key="7">
    <source>
        <dbReference type="SAM" id="Phobius"/>
    </source>
</evidence>
<feature type="transmembrane region" description="Helical" evidence="7">
    <location>
        <begin position="6"/>
        <end position="27"/>
    </location>
</feature>
<evidence type="ECO:0000313" key="8">
    <source>
        <dbReference type="Ensembl" id="ENSLLTP00000007017.1"/>
    </source>
</evidence>
<dbReference type="GO" id="GO:0005525">
    <property type="term" value="F:GTP binding"/>
    <property type="evidence" value="ECO:0007669"/>
    <property type="project" value="UniProtKB-KW"/>
</dbReference>
<accession>A0A8C5WQU7</accession>
<evidence type="ECO:0000256" key="2">
    <source>
        <dbReference type="ARBA" id="ARBA00011984"/>
    </source>
</evidence>
<proteinExistence type="inferred from homology"/>
<keyword evidence="3" id="KW-0547">Nucleotide-binding</keyword>
<keyword evidence="7" id="KW-0812">Transmembrane</keyword>
<reference evidence="8" key="2">
    <citation type="submission" date="2025-09" db="UniProtKB">
        <authorList>
            <consortium name="Ensembl"/>
        </authorList>
    </citation>
    <scope>IDENTIFICATION</scope>
</reference>
<dbReference type="InterPro" id="IPR051065">
    <property type="entry name" value="Ras-related_GTPase"/>
</dbReference>
<evidence type="ECO:0000256" key="1">
    <source>
        <dbReference type="ARBA" id="ARBA00008344"/>
    </source>
</evidence>
<keyword evidence="5" id="KW-0342">GTP-binding</keyword>
<comment type="similarity">
    <text evidence="1">Belongs to the small GTPase superfamily. Ras family.</text>
</comment>
<dbReference type="SUPFAM" id="SSF52540">
    <property type="entry name" value="P-loop containing nucleoside triphosphate hydrolases"/>
    <property type="match status" value="1"/>
</dbReference>
<evidence type="ECO:0000313" key="9">
    <source>
        <dbReference type="Proteomes" id="UP000694406"/>
    </source>
</evidence>
<comment type="catalytic activity">
    <reaction evidence="6">
        <text>GTP + H2O = GDP + phosphate + H(+)</text>
        <dbReference type="Rhea" id="RHEA:19669"/>
        <dbReference type="ChEBI" id="CHEBI:15377"/>
        <dbReference type="ChEBI" id="CHEBI:15378"/>
        <dbReference type="ChEBI" id="CHEBI:37565"/>
        <dbReference type="ChEBI" id="CHEBI:43474"/>
        <dbReference type="ChEBI" id="CHEBI:58189"/>
        <dbReference type="EC" id="3.6.5.2"/>
    </reaction>
</comment>
<reference evidence="8" key="1">
    <citation type="submission" date="2025-08" db="UniProtKB">
        <authorList>
            <consortium name="Ensembl"/>
        </authorList>
    </citation>
    <scope>IDENTIFICATION</scope>
</reference>
<evidence type="ECO:0000256" key="5">
    <source>
        <dbReference type="ARBA" id="ARBA00023134"/>
    </source>
</evidence>
<evidence type="ECO:0000256" key="4">
    <source>
        <dbReference type="ARBA" id="ARBA00022801"/>
    </source>
</evidence>
<dbReference type="InterPro" id="IPR027417">
    <property type="entry name" value="P-loop_NTPase"/>
</dbReference>
<keyword evidence="4" id="KW-0378">Hydrolase</keyword>
<dbReference type="Ensembl" id="ENSLLTT00000007285.1">
    <property type="protein sequence ID" value="ENSLLTP00000007017.1"/>
    <property type="gene ID" value="ENSLLTG00000005358.1"/>
</dbReference>
<dbReference type="GeneTree" id="ENSGT00940000159750"/>
<keyword evidence="7" id="KW-1133">Transmembrane helix</keyword>
<keyword evidence="7" id="KW-0472">Membrane</keyword>
<evidence type="ECO:0000256" key="6">
    <source>
        <dbReference type="ARBA" id="ARBA00048098"/>
    </source>
</evidence>
<organism evidence="8 9">
    <name type="scientific">Laticauda laticaudata</name>
    <name type="common">Blue-ringed sea krait</name>
    <name type="synonym">Blue-lipped sea krait</name>
    <dbReference type="NCBI Taxonomy" id="8630"/>
    <lineage>
        <taxon>Eukaryota</taxon>
        <taxon>Metazoa</taxon>
        <taxon>Chordata</taxon>
        <taxon>Craniata</taxon>
        <taxon>Vertebrata</taxon>
        <taxon>Euteleostomi</taxon>
        <taxon>Lepidosauria</taxon>
        <taxon>Squamata</taxon>
        <taxon>Bifurcata</taxon>
        <taxon>Unidentata</taxon>
        <taxon>Episquamata</taxon>
        <taxon>Toxicofera</taxon>
        <taxon>Serpentes</taxon>
        <taxon>Colubroidea</taxon>
        <taxon>Elapidae</taxon>
        <taxon>Laticaudinae</taxon>
        <taxon>Laticauda</taxon>
    </lineage>
</organism>
<dbReference type="InterPro" id="IPR001806">
    <property type="entry name" value="Small_GTPase"/>
</dbReference>
<dbReference type="Gene3D" id="3.40.50.300">
    <property type="entry name" value="P-loop containing nucleotide triphosphate hydrolases"/>
    <property type="match status" value="1"/>
</dbReference>
<dbReference type="AlphaFoldDB" id="A0A8C5WQU7"/>
<dbReference type="GO" id="GO:0003925">
    <property type="term" value="F:G protein activity"/>
    <property type="evidence" value="ECO:0007669"/>
    <property type="project" value="UniProtKB-EC"/>
</dbReference>
<name>A0A8C5WQU7_LATLA</name>
<dbReference type="Proteomes" id="UP000694406">
    <property type="component" value="Unplaced"/>
</dbReference>
<keyword evidence="9" id="KW-1185">Reference proteome</keyword>
<dbReference type="EC" id="3.6.5.2" evidence="2"/>
<dbReference type="PANTHER" id="PTHR45704">
    <property type="entry name" value="RAS-LIKE FAMILY MEMBER 11"/>
    <property type="match status" value="1"/>
</dbReference>
<dbReference type="Pfam" id="PF00071">
    <property type="entry name" value="Ras"/>
    <property type="match status" value="1"/>
</dbReference>
<evidence type="ECO:0000256" key="3">
    <source>
        <dbReference type="ARBA" id="ARBA00022741"/>
    </source>
</evidence>
<protein>
    <recommendedName>
        <fullName evidence="2">small monomeric GTPase</fullName>
        <ecNumber evidence="2">3.6.5.2</ecNumber>
    </recommendedName>
</protein>
<sequence length="74" mass="8783">MYTFKPFGLLYVINSPDIFFFPIALVVRFLTKRFIWEYDPTLESTYRHQATIDDEVVSMEILDTAGQMQWLISL</sequence>
<dbReference type="PROSITE" id="PS51421">
    <property type="entry name" value="RAS"/>
    <property type="match status" value="1"/>
</dbReference>